<dbReference type="RefSeq" id="WP_155582592.1">
    <property type="nucleotide sequence ID" value="NZ_JBHSTH010000002.1"/>
</dbReference>
<reference evidence="2 3" key="1">
    <citation type="submission" date="2019-11" db="EMBL/GenBank/DDBJ databases">
        <title>Pseudomonas karstica sp. nov. and Pseudomonas spelaei sp. nov. from karst caves.</title>
        <authorList>
            <person name="Zeman M."/>
        </authorList>
    </citation>
    <scope>NUCLEOTIDE SEQUENCE [LARGE SCALE GENOMIC DNA]</scope>
    <source>
        <strain evidence="2 3">CCM 7893</strain>
    </source>
</reference>
<evidence type="ECO:0000313" key="2">
    <source>
        <dbReference type="EMBL" id="MUF04228.1"/>
    </source>
</evidence>
<evidence type="ECO:0000313" key="3">
    <source>
        <dbReference type="Proteomes" id="UP000438196"/>
    </source>
</evidence>
<proteinExistence type="predicted"/>
<dbReference type="Proteomes" id="UP000438196">
    <property type="component" value="Unassembled WGS sequence"/>
</dbReference>
<keyword evidence="3" id="KW-1185">Reference proteome</keyword>
<gene>
    <name evidence="2" type="ORF">GNF76_07750</name>
</gene>
<accession>A0A6I3W3Z1</accession>
<organism evidence="2 3">
    <name type="scientific">Pseudomonas spelaei</name>
    <dbReference type="NCBI Taxonomy" id="1055469"/>
    <lineage>
        <taxon>Bacteria</taxon>
        <taxon>Pseudomonadati</taxon>
        <taxon>Pseudomonadota</taxon>
        <taxon>Gammaproteobacteria</taxon>
        <taxon>Pseudomonadales</taxon>
        <taxon>Pseudomonadaceae</taxon>
        <taxon>Pseudomonas</taxon>
    </lineage>
</organism>
<comment type="caution">
    <text evidence="2">The sequence shown here is derived from an EMBL/GenBank/DDBJ whole genome shotgun (WGS) entry which is preliminary data.</text>
</comment>
<dbReference type="OrthoDB" id="7025979at2"/>
<name>A0A6I3W3Z1_9PSED</name>
<sequence>MPLIMTTPRQSIPSTAARTTLPTSSPQLMPRIKRSLHNETTDRNAADATLAERLSAAMTSGHSMVQVPAGSTLSPALTVYQQLLNQPCVQDWIKSTGLETTSLTVHKDFIQGYVKRDGVYTAVKFTTSDDSGWWQASVKLRGIRELLDPADQGLSYVGDDDHWMPRDVVIQAFGLQAPDSQQDIDLLISRLRTEGLSLSADDLSHRAAALDCVRQTIGDLQEREALADQLSLLAADLPDEGPVDWSEQTVSLSPDSLLSKGDQAARERLRRFTELPQMRELLRQEGADRSDLPFRVSQGKFERLMPVGGWRNLTRYVEGVESLNNELNALVALSVPLGNALYSTPRYDMRQLIDFKGLGSPRTAGEARNIIQWLRTALPPAPSLGDYAGLMGREWAPGQLTEGDKSTLGSLARTRLAGAQSRGFIVLSGKTPQELRTDTAKHLDNLLNSPDALAFGEQLGRAVNWYGAAHGGPGLSKEVRQQLAIAAIKLHVDPDMPGKPGEVAGYEIYQPANMGRSLDAVRADIEKHLHEKKGVDPKMAVLAAHVCLGQAAPEFLVRDVPEAVHIGTPAWMELRLGCAMADSHAPGTSRAMNEEQVTTLTTLSPASQAQQTLMQLQGLKIMADWGVLNGVIRERSDGEYSQHDIQSASQAFFKQRVEASAAFTKAAAPLPTRESLAIKELLRAFPGTTADELKAMTVQIADAQVRRNMAVSEPRTRSIIETYMTGDLTPGKWILTRDVPIPQGRPAATAMQHYQAPEAPAHKRTELDTLIRRLPKLGGLLEAAVNDHRKSLQGAYATKLKLMIAELPLADRQALELGTVELFTLRSETGENALEETREQRAVARGRQCTLMRVEHNGQVHYYEVFAKGKIIKRDDLPRSLKLNGVIRQESDLRKTDRFIPFHWGSDQPFDFAAYCSGSDPRSGHSSPGVIVERLGVSLSGRVLPSNAMPQTFVPNSYLSQKTSSIANHIAQGNFYETQGSMLERAREPLALEKHREAIAREHGILRGLVPFVGAYQAFAAGDIGNGMTSLALDLVGVAIGAGAQARALIRSARALVPNPLTRMIGRLGSSVSPALPKIAWAKPAVAFSDRAFDFVKQTVLFASAAFNPVDGYSAMVKAATKGLVKLPQLITRGAVKLGKVAPHLLTAEEKLRCYWMVAAGQSVSTPKVRAVETVVSQVGEYQGTDTRAARDNGHWYAIDLRSGQPFGTPLAGFAVAASR</sequence>
<dbReference type="EMBL" id="WNNK01000005">
    <property type="protein sequence ID" value="MUF04228.1"/>
    <property type="molecule type" value="Genomic_DNA"/>
</dbReference>
<feature type="region of interest" description="Disordered" evidence="1">
    <location>
        <begin position="1"/>
        <end position="27"/>
    </location>
</feature>
<feature type="compositionally biased region" description="Polar residues" evidence="1">
    <location>
        <begin position="7"/>
        <end position="27"/>
    </location>
</feature>
<protein>
    <submittedName>
        <fullName evidence="2">Uncharacterized protein</fullName>
    </submittedName>
</protein>
<dbReference type="AlphaFoldDB" id="A0A6I3W3Z1"/>
<evidence type="ECO:0000256" key="1">
    <source>
        <dbReference type="SAM" id="MobiDB-lite"/>
    </source>
</evidence>